<keyword evidence="9" id="KW-1185">Reference proteome</keyword>
<dbReference type="EMBL" id="CAMXCT020001233">
    <property type="protein sequence ID" value="CAL1141496.1"/>
    <property type="molecule type" value="Genomic_DNA"/>
</dbReference>
<feature type="region of interest" description="Disordered" evidence="4">
    <location>
        <begin position="387"/>
        <end position="420"/>
    </location>
</feature>
<protein>
    <submittedName>
        <fullName evidence="8">Fe2OG dioxygenase domain-containing protein</fullName>
    </submittedName>
</protein>
<proteinExistence type="predicted"/>
<comment type="caution">
    <text evidence="6">The sequence shown here is derived from an EMBL/GenBank/DDBJ whole genome shotgun (WGS) entry which is preliminary data.</text>
</comment>
<evidence type="ECO:0000259" key="5">
    <source>
        <dbReference type="PROSITE" id="PS50072"/>
    </source>
</evidence>
<evidence type="ECO:0000256" key="4">
    <source>
        <dbReference type="SAM" id="MobiDB-lite"/>
    </source>
</evidence>
<keyword evidence="2 3" id="KW-0040">ANK repeat</keyword>
<dbReference type="GO" id="GO:0051213">
    <property type="term" value="F:dioxygenase activity"/>
    <property type="evidence" value="ECO:0007669"/>
    <property type="project" value="UniProtKB-KW"/>
</dbReference>
<evidence type="ECO:0000313" key="9">
    <source>
        <dbReference type="Proteomes" id="UP001152797"/>
    </source>
</evidence>
<feature type="domain" description="PPIase cyclophilin-type" evidence="5">
    <location>
        <begin position="674"/>
        <end position="814"/>
    </location>
</feature>
<organism evidence="6">
    <name type="scientific">Cladocopium goreaui</name>
    <dbReference type="NCBI Taxonomy" id="2562237"/>
    <lineage>
        <taxon>Eukaryota</taxon>
        <taxon>Sar</taxon>
        <taxon>Alveolata</taxon>
        <taxon>Dinophyceae</taxon>
        <taxon>Suessiales</taxon>
        <taxon>Symbiodiniaceae</taxon>
        <taxon>Cladocopium</taxon>
    </lineage>
</organism>
<dbReference type="PANTHER" id="PTHR24198:SF194">
    <property type="entry name" value="INVERSIN-A"/>
    <property type="match status" value="1"/>
</dbReference>
<dbReference type="OrthoDB" id="422042at2759"/>
<dbReference type="SUPFAM" id="SSF48403">
    <property type="entry name" value="Ankyrin repeat"/>
    <property type="match status" value="1"/>
</dbReference>
<dbReference type="EMBL" id="CAMXCT030001233">
    <property type="protein sequence ID" value="CAL4775433.1"/>
    <property type="molecule type" value="Genomic_DNA"/>
</dbReference>
<keyword evidence="1" id="KW-0677">Repeat</keyword>
<accession>A0A9P1CD63</accession>
<dbReference type="Gene3D" id="1.25.40.20">
    <property type="entry name" value="Ankyrin repeat-containing domain"/>
    <property type="match status" value="2"/>
</dbReference>
<evidence type="ECO:0000256" key="1">
    <source>
        <dbReference type="ARBA" id="ARBA00022737"/>
    </source>
</evidence>
<dbReference type="InterPro" id="IPR036770">
    <property type="entry name" value="Ankyrin_rpt-contain_sf"/>
</dbReference>
<reference evidence="7" key="2">
    <citation type="submission" date="2024-04" db="EMBL/GenBank/DDBJ databases">
        <authorList>
            <person name="Chen Y."/>
            <person name="Shah S."/>
            <person name="Dougan E. K."/>
            <person name="Thang M."/>
            <person name="Chan C."/>
        </authorList>
    </citation>
    <scope>NUCLEOTIDE SEQUENCE [LARGE SCALE GENOMIC DNA]</scope>
</reference>
<dbReference type="PANTHER" id="PTHR24198">
    <property type="entry name" value="ANKYRIN REPEAT AND PROTEIN KINASE DOMAIN-CONTAINING PROTEIN"/>
    <property type="match status" value="1"/>
</dbReference>
<dbReference type="SMART" id="SM00248">
    <property type="entry name" value="ANK"/>
    <property type="match status" value="5"/>
</dbReference>
<dbReference type="Proteomes" id="UP001152797">
    <property type="component" value="Unassembled WGS sequence"/>
</dbReference>
<dbReference type="GO" id="GO:0003755">
    <property type="term" value="F:peptidyl-prolyl cis-trans isomerase activity"/>
    <property type="evidence" value="ECO:0007669"/>
    <property type="project" value="InterPro"/>
</dbReference>
<dbReference type="PROSITE" id="PS50297">
    <property type="entry name" value="ANK_REP_REGION"/>
    <property type="match status" value="1"/>
</dbReference>
<name>A0A9P1CD63_9DINO</name>
<dbReference type="InterPro" id="IPR002110">
    <property type="entry name" value="Ankyrin_rpt"/>
</dbReference>
<feature type="repeat" description="ANK" evidence="3">
    <location>
        <begin position="1134"/>
        <end position="1166"/>
    </location>
</feature>
<gene>
    <name evidence="6" type="ORF">C1SCF055_LOCUS15341</name>
</gene>
<evidence type="ECO:0000313" key="6">
    <source>
        <dbReference type="EMBL" id="CAI3988121.1"/>
    </source>
</evidence>
<keyword evidence="8" id="KW-0223">Dioxygenase</keyword>
<dbReference type="PROSITE" id="PS50072">
    <property type="entry name" value="CSA_PPIASE_2"/>
    <property type="match status" value="1"/>
</dbReference>
<evidence type="ECO:0000256" key="3">
    <source>
        <dbReference type="PROSITE-ProRule" id="PRU00023"/>
    </source>
</evidence>
<dbReference type="PROSITE" id="PS50088">
    <property type="entry name" value="ANK_REPEAT"/>
    <property type="match status" value="2"/>
</dbReference>
<dbReference type="EMBL" id="CAMXCT010001233">
    <property type="protein sequence ID" value="CAI3988121.1"/>
    <property type="molecule type" value="Genomic_DNA"/>
</dbReference>
<evidence type="ECO:0000313" key="7">
    <source>
        <dbReference type="EMBL" id="CAL1141496.1"/>
    </source>
</evidence>
<evidence type="ECO:0000256" key="2">
    <source>
        <dbReference type="ARBA" id="ARBA00023043"/>
    </source>
</evidence>
<feature type="region of interest" description="Disordered" evidence="4">
    <location>
        <begin position="463"/>
        <end position="502"/>
    </location>
</feature>
<dbReference type="InterPro" id="IPR002130">
    <property type="entry name" value="Cyclophilin-type_PPIase_dom"/>
</dbReference>
<sequence length="1419" mass="157488">MHWSESMSYVEQLLRDQLVAAIGKEVTPAEFAAYMQFHYRKLFQEAYAPSPFSFAVRRSSQHSPEGAISVEESQTAMQSPISTLLATGSPQAMNFELDACTTVSFTSNVHLHACLVHQFSGQSAAQLSLVSRARQFSSFIVMVGRVISATSFDPKFAMLLQNKDELQIPLDLSTIPTPKEFKDAIESLSPEQRAFAKAFRAMQLESTLFGILVIQVKPQLEQLLKLPDDSLTKEIKLTQDLMQLFIRYQIPSDLLSFSDDLLLPGESATPEKQLQLVKGQVEAMQNMIEIAKEAEIQERRQEEQQRRLEKKLEKKGRRSKAQPDPPSIAPVEKKNDKKPAKRNPRVARGLLGGFGSMMKAMVGRATPVPKGHLLENEAMDDLMDDGMDDMDYDEYGRDCADEDSQDGSPAEAADAEGAAASETLAPAKAAPKGSLAPPPRPSLTTAVAARDYTRVAKQMDEQFEKLDPDSSLRPTIITPANAWRKTSQPKLLGEKKTEELGEDGQRRMKMEAFDLLDAITKSGALPLSHATLHIVVAATHCFDKTVTETVIQENVNPIEKVERSSLIMASAVHQKAASALMNDSSCARVLAHSPQLEDASWLWSLVAFGRRGTQKPKDPKASRVEVEKAPLEEDRTALSHVMPQQNPSSGRPKIFLEIAIFRGAFFGVDHQAALEFELHPDVAPKTTRRLLEDCCAQRLRDRRFGPVMAVLGGGDLGEPQAETGEGLRHTEPGMLSVSRKNDFAGYILTLAASPRLDRDHVAFGRLCKGAEFLQHIREARDSECKEVRVVNCGEVLRDLDERSLSSIMLCRCGCASATPLAEHAARLSSQCARHSQQQTLAYPMYTVPQETFLEFSKMRPHEELLRENVLVLFEETKGRGFFISHQWVGVRHPDPEMKQLVVLQDALRQMMSGCSTISIAPTEEMLGVHRKGLSTKKLQSGRNFLWYDYFSCPQLSEEDLKKSVDSIPGYITRCEYLFVLCPVLTRAEGRETMNKDTWGSRGWCLAEHMAGELCGVNDKVIVVESATHITMATGYKANLIRPGEGMFSFNEDREAVARFLRTLIENKLTTYLKEGKLHKYRFLWSQQRVRLDGLPTEPIEHLVPGFDAKPGENVVLANFLYQNGFTNVNERDSNGWSPLLYAALGGNPVLIRQLLESAADPNDKTRKATPSATMRKGHSVLAVVAFLKHNRAMDVLLEFKACVNLRDPFNHISLRDAAAGNNMEGTLMLLQARADTTVMAMGCLSPLMVACAEGSVNVAKVLVPFTNKADLTFGLQLCSCFSGSAELTLLLIEAGANVDEPFRPTWALWFLLQISKLHHRRHPSRLSMLAQNHSGATPLMCSILSGAFEAATTLITAGARVDICNSKKKTAVDLAREVLAPDFVMDALIKQELKLPSGRSVEFARYFWEASQPSSYCTF</sequence>
<feature type="compositionally biased region" description="Low complexity" evidence="4">
    <location>
        <begin position="410"/>
        <end position="420"/>
    </location>
</feature>
<keyword evidence="8" id="KW-0560">Oxidoreductase</keyword>
<dbReference type="SUPFAM" id="SSF50891">
    <property type="entry name" value="Cyclophilin-like"/>
    <property type="match status" value="1"/>
</dbReference>
<reference evidence="6" key="1">
    <citation type="submission" date="2022-10" db="EMBL/GenBank/DDBJ databases">
        <authorList>
            <person name="Chen Y."/>
            <person name="Dougan E. K."/>
            <person name="Chan C."/>
            <person name="Rhodes N."/>
            <person name="Thang M."/>
        </authorList>
    </citation>
    <scope>NUCLEOTIDE SEQUENCE</scope>
</reference>
<dbReference type="InterPro" id="IPR029000">
    <property type="entry name" value="Cyclophilin-like_dom_sf"/>
</dbReference>
<feature type="repeat" description="ANK" evidence="3">
    <location>
        <begin position="1334"/>
        <end position="1366"/>
    </location>
</feature>
<dbReference type="Pfam" id="PF00023">
    <property type="entry name" value="Ank"/>
    <property type="match status" value="1"/>
</dbReference>
<feature type="compositionally biased region" description="Basic and acidic residues" evidence="4">
    <location>
        <begin position="492"/>
        <end position="502"/>
    </location>
</feature>
<evidence type="ECO:0000313" key="8">
    <source>
        <dbReference type="EMBL" id="CAL4775433.1"/>
    </source>
</evidence>
<dbReference type="Gene3D" id="2.40.100.10">
    <property type="entry name" value="Cyclophilin-like"/>
    <property type="match status" value="1"/>
</dbReference>
<feature type="region of interest" description="Disordered" evidence="4">
    <location>
        <begin position="301"/>
        <end position="350"/>
    </location>
</feature>
<feature type="compositionally biased region" description="Basic and acidic residues" evidence="4">
    <location>
        <begin position="301"/>
        <end position="312"/>
    </location>
</feature>
<dbReference type="Pfam" id="PF00160">
    <property type="entry name" value="Pro_isomerase"/>
    <property type="match status" value="1"/>
</dbReference>